<evidence type="ECO:0000256" key="1">
    <source>
        <dbReference type="ARBA" id="ARBA00004319"/>
    </source>
</evidence>
<dbReference type="GO" id="GO:0005788">
    <property type="term" value="C:endoplasmic reticulum lumen"/>
    <property type="evidence" value="ECO:0007669"/>
    <property type="project" value="UniProtKB-SubCell"/>
</dbReference>
<dbReference type="Pfam" id="PF13499">
    <property type="entry name" value="EF-hand_7"/>
    <property type="match status" value="1"/>
</dbReference>
<feature type="domain" description="EF-hand" evidence="12">
    <location>
        <begin position="269"/>
        <end position="294"/>
    </location>
</feature>
<comment type="subcellular location">
    <subcellularLocation>
        <location evidence="1">Endoplasmic reticulum lumen</location>
    </subcellularLocation>
</comment>
<gene>
    <name evidence="13" type="ORF">L798_11274</name>
</gene>
<evidence type="ECO:0000259" key="12">
    <source>
        <dbReference type="PROSITE" id="PS50222"/>
    </source>
</evidence>
<keyword evidence="2" id="KW-0479">Metal-binding</keyword>
<dbReference type="InterPro" id="IPR018247">
    <property type="entry name" value="EF_Hand_1_Ca_BS"/>
</dbReference>
<keyword evidence="5" id="KW-0256">Endoplasmic reticulum</keyword>
<evidence type="ECO:0000256" key="6">
    <source>
        <dbReference type="ARBA" id="ARBA00022837"/>
    </source>
</evidence>
<dbReference type="Gene3D" id="1.10.238.10">
    <property type="entry name" value="EF-hand"/>
    <property type="match status" value="3"/>
</dbReference>
<dbReference type="InterPro" id="IPR002048">
    <property type="entry name" value="EF_hand_dom"/>
</dbReference>
<evidence type="ECO:0000313" key="13">
    <source>
        <dbReference type="EMBL" id="KDR14829.1"/>
    </source>
</evidence>
<comment type="function">
    <text evidence="9">Probable molecular chaperone assisting protein biosynthesis and transport in the endoplasmic reticulum. Required for the proper biosynthesis and transport of pulmonary surfactant-associated protein A/SP-A, pulmonary surfactant-associated protein D/SP-D and the lipid transporter ABCA3. By regulating both the proper expression and the degradation through the endoplasmic reticulum-associated protein degradation pathway of these proteins plays a crucial role in pulmonary surfactant homeostasis. Has an anti-fibrotic activity by negatively regulating the secretion of type I and type III collagens. This calcium-binding protein also transiently associates with immature PCSK6 and regulates its secretion.</text>
</comment>
<dbReference type="SUPFAM" id="SSF47473">
    <property type="entry name" value="EF-hand"/>
    <property type="match status" value="2"/>
</dbReference>
<dbReference type="OrthoDB" id="293868at2759"/>
<name>A0A067QWW6_ZOONE</name>
<evidence type="ECO:0000256" key="8">
    <source>
        <dbReference type="ARBA" id="ARBA00023186"/>
    </source>
</evidence>
<dbReference type="GO" id="GO:0005509">
    <property type="term" value="F:calcium ion binding"/>
    <property type="evidence" value="ECO:0007669"/>
    <property type="project" value="InterPro"/>
</dbReference>
<dbReference type="Proteomes" id="UP000027135">
    <property type="component" value="Unassembled WGS sequence"/>
</dbReference>
<evidence type="ECO:0000256" key="5">
    <source>
        <dbReference type="ARBA" id="ARBA00022824"/>
    </source>
</evidence>
<dbReference type="PROSITE" id="PS00018">
    <property type="entry name" value="EF_HAND_1"/>
    <property type="match status" value="4"/>
</dbReference>
<dbReference type="SMART" id="SM00054">
    <property type="entry name" value="EFh"/>
    <property type="match status" value="5"/>
</dbReference>
<dbReference type="OMA" id="HELTQWN"/>
<feature type="domain" description="EF-hand" evidence="12">
    <location>
        <begin position="185"/>
        <end position="220"/>
    </location>
</feature>
<evidence type="ECO:0000256" key="4">
    <source>
        <dbReference type="ARBA" id="ARBA00022737"/>
    </source>
</evidence>
<dbReference type="STRING" id="136037.A0A067QWW6"/>
<dbReference type="InParanoid" id="A0A067QWW6"/>
<evidence type="ECO:0000256" key="10">
    <source>
        <dbReference type="ARBA" id="ARBA00063143"/>
    </source>
</evidence>
<dbReference type="FunCoup" id="A0A067QWW6">
    <property type="interactions" value="1752"/>
</dbReference>
<dbReference type="Pfam" id="PF13202">
    <property type="entry name" value="EF-hand_5"/>
    <property type="match status" value="1"/>
</dbReference>
<keyword evidence="7" id="KW-0325">Glycoprotein</keyword>
<feature type="domain" description="EF-hand" evidence="12">
    <location>
        <begin position="295"/>
        <end position="330"/>
    </location>
</feature>
<dbReference type="GO" id="GO:0015031">
    <property type="term" value="P:protein transport"/>
    <property type="evidence" value="ECO:0007669"/>
    <property type="project" value="UniProtKB-ARBA"/>
</dbReference>
<proteinExistence type="predicted"/>
<accession>A0A067QWW6</accession>
<dbReference type="PROSITE" id="PS50222">
    <property type="entry name" value="EF_HAND_2"/>
    <property type="match status" value="5"/>
</dbReference>
<evidence type="ECO:0000313" key="14">
    <source>
        <dbReference type="Proteomes" id="UP000027135"/>
    </source>
</evidence>
<dbReference type="PANTHER" id="PTHR10827:SF95">
    <property type="entry name" value="LD34388P"/>
    <property type="match status" value="1"/>
</dbReference>
<sequence>MCLIRKNHIYNYSVKMFMNLVCKSVYVITIVNFLLCDSTPASSHIHSHHHEEREEDGGYSPRDKTHIVNGHHHSEFDHESILGSVKEAEEFDHLNPVEAKRRLRILLTKMDFDKDENIDRKELHAWILRSFKMLSEEESQERFEDADDNEDGVVTWSEYIADSYGINGSDEDNSISNGDNSEENKLLSDDKVMFEAADKNKDGSLNKAEFLMFSHPEEHPDMLPVILKQTLQEKDIDGDGFISFQEFISDRGKHQEKEWLVVEKEKFDNEFDKDKDGKLNGAEILSWVVPSNDEIADEEVSHLFAASDDDHDELLTFDEILDHHEIFVGSEATDYGDHLHNIHIFQDEL</sequence>
<dbReference type="InterPro" id="IPR011992">
    <property type="entry name" value="EF-hand-dom_pair"/>
</dbReference>
<comment type="subunit">
    <text evidence="10">Interacts with PCSK6 (immature form including the propeptide); probably involved in the maturation and the secretion of PCSK6.</text>
</comment>
<keyword evidence="8" id="KW-0143">Chaperone</keyword>
<evidence type="ECO:0000256" key="9">
    <source>
        <dbReference type="ARBA" id="ARBA00056975"/>
    </source>
</evidence>
<dbReference type="FunFam" id="1.10.238.10:FF:000104">
    <property type="entry name" value="calumenin isoform X1"/>
    <property type="match status" value="1"/>
</dbReference>
<dbReference type="PANTHER" id="PTHR10827">
    <property type="entry name" value="RETICULOCALBIN"/>
    <property type="match status" value="1"/>
</dbReference>
<dbReference type="EMBL" id="KK852860">
    <property type="protein sequence ID" value="KDR14829.1"/>
    <property type="molecule type" value="Genomic_DNA"/>
</dbReference>
<organism evidence="13 14">
    <name type="scientific">Zootermopsis nevadensis</name>
    <name type="common">Dampwood termite</name>
    <dbReference type="NCBI Taxonomy" id="136037"/>
    <lineage>
        <taxon>Eukaryota</taxon>
        <taxon>Metazoa</taxon>
        <taxon>Ecdysozoa</taxon>
        <taxon>Arthropoda</taxon>
        <taxon>Hexapoda</taxon>
        <taxon>Insecta</taxon>
        <taxon>Pterygota</taxon>
        <taxon>Neoptera</taxon>
        <taxon>Polyneoptera</taxon>
        <taxon>Dictyoptera</taxon>
        <taxon>Blattodea</taxon>
        <taxon>Blattoidea</taxon>
        <taxon>Termitoidae</taxon>
        <taxon>Termopsidae</taxon>
        <taxon>Zootermopsis</taxon>
    </lineage>
</organism>
<keyword evidence="3" id="KW-0732">Signal</keyword>
<feature type="domain" description="EF-hand" evidence="12">
    <location>
        <begin position="222"/>
        <end position="257"/>
    </location>
</feature>
<dbReference type="eggNOG" id="KOG4223">
    <property type="taxonomic scope" value="Eukaryota"/>
</dbReference>
<keyword evidence="6" id="KW-0106">Calcium</keyword>
<keyword evidence="14" id="KW-1185">Reference proteome</keyword>
<evidence type="ECO:0000256" key="11">
    <source>
        <dbReference type="ARBA" id="ARBA00072696"/>
    </source>
</evidence>
<feature type="domain" description="EF-hand" evidence="12">
    <location>
        <begin position="98"/>
        <end position="133"/>
    </location>
</feature>
<evidence type="ECO:0000256" key="2">
    <source>
        <dbReference type="ARBA" id="ARBA00022723"/>
    </source>
</evidence>
<reference evidence="13 14" key="1">
    <citation type="journal article" date="2014" name="Nat. Commun.">
        <title>Molecular traces of alternative social organization in a termite genome.</title>
        <authorList>
            <person name="Terrapon N."/>
            <person name="Li C."/>
            <person name="Robertson H.M."/>
            <person name="Ji L."/>
            <person name="Meng X."/>
            <person name="Booth W."/>
            <person name="Chen Z."/>
            <person name="Childers C.P."/>
            <person name="Glastad K.M."/>
            <person name="Gokhale K."/>
            <person name="Gowin J."/>
            <person name="Gronenberg W."/>
            <person name="Hermansen R.A."/>
            <person name="Hu H."/>
            <person name="Hunt B.G."/>
            <person name="Huylmans A.K."/>
            <person name="Khalil S.M."/>
            <person name="Mitchell R.D."/>
            <person name="Munoz-Torres M.C."/>
            <person name="Mustard J.A."/>
            <person name="Pan H."/>
            <person name="Reese J.T."/>
            <person name="Scharf M.E."/>
            <person name="Sun F."/>
            <person name="Vogel H."/>
            <person name="Xiao J."/>
            <person name="Yang W."/>
            <person name="Yang Z."/>
            <person name="Yang Z."/>
            <person name="Zhou J."/>
            <person name="Zhu J."/>
            <person name="Brent C.S."/>
            <person name="Elsik C.G."/>
            <person name="Goodisman M.A."/>
            <person name="Liberles D.A."/>
            <person name="Roe R.M."/>
            <person name="Vargo E.L."/>
            <person name="Vilcinskas A."/>
            <person name="Wang J."/>
            <person name="Bornberg-Bauer E."/>
            <person name="Korb J."/>
            <person name="Zhang G."/>
            <person name="Liebig J."/>
        </authorList>
    </citation>
    <scope>NUCLEOTIDE SEQUENCE [LARGE SCALE GENOMIC DNA]</scope>
    <source>
        <tissue evidence="13">Whole organism</tissue>
    </source>
</reference>
<evidence type="ECO:0000256" key="7">
    <source>
        <dbReference type="ARBA" id="ARBA00023180"/>
    </source>
</evidence>
<dbReference type="AlphaFoldDB" id="A0A067QWW6"/>
<dbReference type="CDD" id="cd16227">
    <property type="entry name" value="EFh_CREC_RCN2_like"/>
    <property type="match status" value="1"/>
</dbReference>
<keyword evidence="4" id="KW-0677">Repeat</keyword>
<evidence type="ECO:0000256" key="3">
    <source>
        <dbReference type="ARBA" id="ARBA00022729"/>
    </source>
</evidence>
<protein>
    <recommendedName>
        <fullName evidence="11">Reticulocalbin-3</fullName>
    </recommendedName>
</protein>